<sequence>MRRTRRVLSTGTTEVSEAAAEPQSRSEGIPLVHAWAPSDAFVTLPEGGSGADNDMEPALKRFKLPDKLLTRLGRTPEATERNTEAVSAENDVAAVIHSKRLAAEKYHASANNGVAGDDSRPLVSVRRLSRQPRPHEQEQQRRGAANAPYELFGNSNDDVIRFGTKWRAEDSDSASTGSSWSEENTQRNADTADTRAEKRRREIDRHFAGYGSDDLDSSSDSLSAGEEGEEEEISGGGDTEQDDGSEVEENNNNGNDNNTPIKKGEHVGFGLLERRRKQQQQEQEHQQARNPETAYDEKAGCVATNHARDHRHRYSSMFFEMHVGHEGVSPCHHTLLSLNGPITVQGPCGIIGFGIGEVAVGGFFLGKKHVMLLTDAERVVVTPVQCLKSKSAGLESLPVPVPVSCKMVNCPFTVVPPTARETCEDAADSNDVELFGTIDWVWVEATIASWRGRFANKVPNIVLIVQAYDPCGVPPTRRHRLKGKEEHLTNAFMDIPRFVARGHDTSIDAALLPEVVPMIVKQSSGAVVVLGSQNIGKSTLARFLANALFSQHGVCYWLDLDLGQPEFSPPGVVSLYCVQQPLLRPRDTAKVKLVRSFFLGGSRPRCPRATAIAIDQICAIAEPLQRRHPVVVNTHGWVLSTGRRMTVEAIRRLRPKHIVHLVKEGETRWARDSELLMAPTNGLNSEVLHKRFLVRRTTLAGAEGKANDVIGRLPFPHSAVNRREATPTAKWCGTVHTVTVTRNEGSPGQCAQPKPSAVRCAIWQQHLAPLFCYYETLEEKRRRTDATPSLLGEENDTTTLFKGLLRQFDAIVLADVADSRELTDDVVCAALEHSVVALSFSLLPSPPLPARAAQQNEEEEPAHGASSENYRCLSDMVNGFSLSCFGFVESTEAEMRVSGAVRIRLPYCRDAVRRMLSTDDVTKRIGVSLACSPANRADTAALEAYF</sequence>
<dbReference type="Gene3D" id="3.40.50.300">
    <property type="entry name" value="P-loop containing nucleotide triphosphate hydrolases"/>
    <property type="match status" value="1"/>
</dbReference>
<keyword evidence="2" id="KW-0808">Transferase</keyword>
<dbReference type="GO" id="GO:0000448">
    <property type="term" value="P:cleavage in ITS2 between 5.8S rRNA and LSU-rRNA of tricistronic rRNA transcript (SSU-rRNA, 5.8S rRNA, LSU-rRNA)"/>
    <property type="evidence" value="ECO:0007669"/>
    <property type="project" value="TreeGrafter"/>
</dbReference>
<dbReference type="GO" id="GO:0051731">
    <property type="term" value="F:polynucleotide 5'-hydroxyl-kinase activity"/>
    <property type="evidence" value="ECO:0007669"/>
    <property type="project" value="InterPro"/>
</dbReference>
<feature type="region of interest" description="Disordered" evidence="6">
    <location>
        <begin position="1"/>
        <end position="26"/>
    </location>
</feature>
<dbReference type="AlphaFoldDB" id="A0A061JB56"/>
<feature type="region of interest" description="Disordered" evidence="6">
    <location>
        <begin position="129"/>
        <end position="154"/>
    </location>
</feature>
<feature type="compositionally biased region" description="Basic and acidic residues" evidence="6">
    <location>
        <begin position="190"/>
        <end position="207"/>
    </location>
</feature>
<keyword evidence="3" id="KW-0547">Nucleotide-binding</keyword>
<reference evidence="8 9" key="1">
    <citation type="submission" date="2013-07" db="EMBL/GenBank/DDBJ databases">
        <authorList>
            <person name="Stoco P.H."/>
            <person name="Wagner G."/>
            <person name="Gerber A."/>
            <person name="Zaha A."/>
            <person name="Thompson C."/>
            <person name="Bartholomeu D.C."/>
            <person name="Luckemeyer D.D."/>
            <person name="Bahia D."/>
            <person name="Loreto E."/>
            <person name="Prestes E.B."/>
            <person name="Lima F.M."/>
            <person name="Rodrigues-Luiz G."/>
            <person name="Vallejo G.A."/>
            <person name="Filho J.F."/>
            <person name="Monteiro K.M."/>
            <person name="Tyler K.M."/>
            <person name="de Almeida L.G."/>
            <person name="Ortiz M.F."/>
            <person name="Siervo M.A."/>
            <person name="de Moraes M.H."/>
            <person name="Cunha O.L."/>
            <person name="Mendonca-Neto R."/>
            <person name="Silva R."/>
            <person name="Teixeira S.M."/>
            <person name="Murta S.M."/>
            <person name="Sincero T.C."/>
            <person name="Mendes T.A."/>
            <person name="Urmenyi T.P."/>
            <person name="Silva V.G."/>
            <person name="da Rocha W.D."/>
            <person name="Andersson B."/>
            <person name="Romanha A.J."/>
            <person name="Steindel M."/>
            <person name="de Vasconcelos A.T."/>
            <person name="Grisard E.C."/>
        </authorList>
    </citation>
    <scope>NUCLEOTIDE SEQUENCE [LARGE SCALE GENOMIC DNA]</scope>
    <source>
        <strain evidence="8 9">SC58</strain>
    </source>
</reference>
<accession>A0A061JB56</accession>
<evidence type="ECO:0000313" key="9">
    <source>
        <dbReference type="Proteomes" id="UP000031737"/>
    </source>
</evidence>
<dbReference type="InterPro" id="IPR045116">
    <property type="entry name" value="Clp1/Grc3"/>
</dbReference>
<dbReference type="GO" id="GO:0005524">
    <property type="term" value="F:ATP binding"/>
    <property type="evidence" value="ECO:0007669"/>
    <property type="project" value="UniProtKB-KW"/>
</dbReference>
<evidence type="ECO:0000256" key="1">
    <source>
        <dbReference type="ARBA" id="ARBA00011003"/>
    </source>
</evidence>
<dbReference type="InterPro" id="IPR027417">
    <property type="entry name" value="P-loop_NTPase"/>
</dbReference>
<dbReference type="VEuPathDB" id="TriTrypDB:TRSC58_00900"/>
<evidence type="ECO:0000256" key="2">
    <source>
        <dbReference type="ARBA" id="ARBA00022679"/>
    </source>
</evidence>
<evidence type="ECO:0000256" key="5">
    <source>
        <dbReference type="ARBA" id="ARBA00022840"/>
    </source>
</evidence>
<protein>
    <recommendedName>
        <fullName evidence="7">Clp1 P-loop domain-containing protein</fullName>
    </recommendedName>
</protein>
<dbReference type="Proteomes" id="UP000031737">
    <property type="component" value="Unassembled WGS sequence"/>
</dbReference>
<organism evidence="8 9">
    <name type="scientific">Trypanosoma rangeli SC58</name>
    <dbReference type="NCBI Taxonomy" id="429131"/>
    <lineage>
        <taxon>Eukaryota</taxon>
        <taxon>Discoba</taxon>
        <taxon>Euglenozoa</taxon>
        <taxon>Kinetoplastea</taxon>
        <taxon>Metakinetoplastina</taxon>
        <taxon>Trypanosomatida</taxon>
        <taxon>Trypanosomatidae</taxon>
        <taxon>Trypanosoma</taxon>
        <taxon>Herpetosoma</taxon>
    </lineage>
</organism>
<keyword evidence="9" id="KW-1185">Reference proteome</keyword>
<evidence type="ECO:0000256" key="3">
    <source>
        <dbReference type="ARBA" id="ARBA00022741"/>
    </source>
</evidence>
<dbReference type="InterPro" id="IPR032319">
    <property type="entry name" value="CLP1_P"/>
</dbReference>
<dbReference type="EMBL" id="AUPL01000900">
    <property type="protein sequence ID" value="ESL11351.1"/>
    <property type="molecule type" value="Genomic_DNA"/>
</dbReference>
<comment type="caution">
    <text evidence="8">The sequence shown here is derived from an EMBL/GenBank/DDBJ whole genome shotgun (WGS) entry which is preliminary data.</text>
</comment>
<evidence type="ECO:0000256" key="4">
    <source>
        <dbReference type="ARBA" id="ARBA00022777"/>
    </source>
</evidence>
<evidence type="ECO:0000313" key="8">
    <source>
        <dbReference type="EMBL" id="ESL11351.1"/>
    </source>
</evidence>
<gene>
    <name evidence="8" type="ORF">TRSC58_00900</name>
</gene>
<name>A0A061JB56_TRYRA</name>
<dbReference type="PANTHER" id="PTHR12755">
    <property type="entry name" value="CLEAVAGE/POLYADENYLATION FACTOR IA SUBUNIT CLP1P"/>
    <property type="match status" value="1"/>
</dbReference>
<feature type="domain" description="Clp1 P-loop" evidence="7">
    <location>
        <begin position="531"/>
        <end position="666"/>
    </location>
</feature>
<comment type="similarity">
    <text evidence="1">Belongs to the Clp1 family. NOL9/GRC3 subfamily.</text>
</comment>
<dbReference type="PANTHER" id="PTHR12755:SF3">
    <property type="entry name" value="POLYNUCLEOTIDE 5'-HYDROXYL-KINASE NOL9"/>
    <property type="match status" value="1"/>
</dbReference>
<keyword evidence="5" id="KW-0067">ATP-binding</keyword>
<keyword evidence="4" id="KW-0418">Kinase</keyword>
<dbReference type="GO" id="GO:0005634">
    <property type="term" value="C:nucleus"/>
    <property type="evidence" value="ECO:0007669"/>
    <property type="project" value="TreeGrafter"/>
</dbReference>
<feature type="compositionally biased region" description="Low complexity" evidence="6">
    <location>
        <begin position="173"/>
        <end position="183"/>
    </location>
</feature>
<proteinExistence type="inferred from homology"/>
<dbReference type="SUPFAM" id="SSF52540">
    <property type="entry name" value="P-loop containing nucleoside triphosphate hydrolases"/>
    <property type="match status" value="1"/>
</dbReference>
<dbReference type="OrthoDB" id="2405412at2759"/>
<evidence type="ECO:0000256" key="6">
    <source>
        <dbReference type="SAM" id="MobiDB-lite"/>
    </source>
</evidence>
<dbReference type="Pfam" id="PF16575">
    <property type="entry name" value="CLP1_P"/>
    <property type="match status" value="1"/>
</dbReference>
<feature type="compositionally biased region" description="Acidic residues" evidence="6">
    <location>
        <begin position="226"/>
        <end position="249"/>
    </location>
</feature>
<feature type="region of interest" description="Disordered" evidence="6">
    <location>
        <begin position="170"/>
        <end position="297"/>
    </location>
</feature>
<evidence type="ECO:0000259" key="7">
    <source>
        <dbReference type="Pfam" id="PF16575"/>
    </source>
</evidence>